<accession>A0ABR2WCY8</accession>
<name>A0ABR2WCY8_9FUNG</name>
<feature type="region of interest" description="Disordered" evidence="1">
    <location>
        <begin position="46"/>
        <end position="104"/>
    </location>
</feature>
<evidence type="ECO:0000313" key="3">
    <source>
        <dbReference type="Proteomes" id="UP001479436"/>
    </source>
</evidence>
<sequence>MSANEFYSSRRKVPTKNWLGWKTKEEWLKFDLSLLQVNQTYLARILNSKEEEPKSSENSTSTILTENDMANGDTSDDEFDWVDGSTQKNTAPYPDISSKQLKGTSKWKEFADKQSKVLYKPQVPSGWGSPPKDFTPWDSD</sequence>
<dbReference type="Proteomes" id="UP001479436">
    <property type="component" value="Unassembled WGS sequence"/>
</dbReference>
<reference evidence="2 3" key="1">
    <citation type="submission" date="2023-04" db="EMBL/GenBank/DDBJ databases">
        <title>Genome of Basidiobolus ranarum AG-B5.</title>
        <authorList>
            <person name="Stajich J.E."/>
            <person name="Carter-House D."/>
            <person name="Gryganskyi A."/>
        </authorList>
    </citation>
    <scope>NUCLEOTIDE SEQUENCE [LARGE SCALE GENOMIC DNA]</scope>
    <source>
        <strain evidence="2 3">AG-B5</strain>
    </source>
</reference>
<keyword evidence="3" id="KW-1185">Reference proteome</keyword>
<comment type="caution">
    <text evidence="2">The sequence shown here is derived from an EMBL/GenBank/DDBJ whole genome shotgun (WGS) entry which is preliminary data.</text>
</comment>
<evidence type="ECO:0000256" key="1">
    <source>
        <dbReference type="SAM" id="MobiDB-lite"/>
    </source>
</evidence>
<protein>
    <submittedName>
        <fullName evidence="2">Uncharacterized protein</fullName>
    </submittedName>
</protein>
<proteinExistence type="predicted"/>
<dbReference type="EMBL" id="JASJQH010004332">
    <property type="protein sequence ID" value="KAK9759364.1"/>
    <property type="molecule type" value="Genomic_DNA"/>
</dbReference>
<feature type="region of interest" description="Disordered" evidence="1">
    <location>
        <begin position="119"/>
        <end position="140"/>
    </location>
</feature>
<organism evidence="2 3">
    <name type="scientific">Basidiobolus ranarum</name>
    <dbReference type="NCBI Taxonomy" id="34480"/>
    <lineage>
        <taxon>Eukaryota</taxon>
        <taxon>Fungi</taxon>
        <taxon>Fungi incertae sedis</taxon>
        <taxon>Zoopagomycota</taxon>
        <taxon>Entomophthoromycotina</taxon>
        <taxon>Basidiobolomycetes</taxon>
        <taxon>Basidiobolales</taxon>
        <taxon>Basidiobolaceae</taxon>
        <taxon>Basidiobolus</taxon>
    </lineage>
</organism>
<gene>
    <name evidence="2" type="ORF">K7432_017766</name>
</gene>
<evidence type="ECO:0000313" key="2">
    <source>
        <dbReference type="EMBL" id="KAK9759364.1"/>
    </source>
</evidence>